<feature type="compositionally biased region" description="Polar residues" evidence="1">
    <location>
        <begin position="71"/>
        <end position="96"/>
    </location>
</feature>
<accession>A0A3D9STW4</accession>
<name>A0A3D9STW4_9ACTN</name>
<reference evidence="2 3" key="1">
    <citation type="submission" date="2018-08" db="EMBL/GenBank/DDBJ databases">
        <title>Sequencing the genomes of 1000 actinobacteria strains.</title>
        <authorList>
            <person name="Klenk H.-P."/>
        </authorList>
    </citation>
    <scope>NUCLEOTIDE SEQUENCE [LARGE SCALE GENOMIC DNA]</scope>
    <source>
        <strain evidence="2 3">DSM 43927</strain>
    </source>
</reference>
<feature type="region of interest" description="Disordered" evidence="1">
    <location>
        <begin position="33"/>
        <end position="99"/>
    </location>
</feature>
<protein>
    <submittedName>
        <fullName evidence="2">Uncharacterized protein</fullName>
    </submittedName>
</protein>
<dbReference type="EMBL" id="QTTT01000001">
    <property type="protein sequence ID" value="REE99396.1"/>
    <property type="molecule type" value="Genomic_DNA"/>
</dbReference>
<dbReference type="RefSeq" id="WP_147312404.1">
    <property type="nucleotide sequence ID" value="NZ_QTTT01000001.1"/>
</dbReference>
<dbReference type="Proteomes" id="UP000256661">
    <property type="component" value="Unassembled WGS sequence"/>
</dbReference>
<organism evidence="2 3">
    <name type="scientific">Thermomonospora umbrina</name>
    <dbReference type="NCBI Taxonomy" id="111806"/>
    <lineage>
        <taxon>Bacteria</taxon>
        <taxon>Bacillati</taxon>
        <taxon>Actinomycetota</taxon>
        <taxon>Actinomycetes</taxon>
        <taxon>Streptosporangiales</taxon>
        <taxon>Thermomonosporaceae</taxon>
        <taxon>Thermomonospora</taxon>
    </lineage>
</organism>
<evidence type="ECO:0000313" key="2">
    <source>
        <dbReference type="EMBL" id="REE99396.1"/>
    </source>
</evidence>
<gene>
    <name evidence="2" type="ORF">DFJ69_4908</name>
</gene>
<sequence length="128" mass="13440">MSEWSTTAGMRVLALGGVLGAVLLGTSPVAATTTPEPVAVSEPVEASEPMAVSEPVEASEPVTDAEDEEQTTSTAGKTATQMNYHSSSKTTQSGNLHISKRNCVDVRFRPFKESKKQDCTVGSIRPTG</sequence>
<evidence type="ECO:0000313" key="3">
    <source>
        <dbReference type="Proteomes" id="UP000256661"/>
    </source>
</evidence>
<comment type="caution">
    <text evidence="2">The sequence shown here is derived from an EMBL/GenBank/DDBJ whole genome shotgun (WGS) entry which is preliminary data.</text>
</comment>
<proteinExistence type="predicted"/>
<keyword evidence="3" id="KW-1185">Reference proteome</keyword>
<dbReference type="AlphaFoldDB" id="A0A3D9STW4"/>
<evidence type="ECO:0000256" key="1">
    <source>
        <dbReference type="SAM" id="MobiDB-lite"/>
    </source>
</evidence>